<dbReference type="PANTHER" id="PTHR34630">
    <property type="entry name" value="OS11G0677101 PROTEIN"/>
    <property type="match status" value="1"/>
</dbReference>
<dbReference type="Gene3D" id="3.80.10.10">
    <property type="entry name" value="Ribonuclease Inhibitor"/>
    <property type="match status" value="2"/>
</dbReference>
<dbReference type="AlphaFoldDB" id="A0AAD5CXI7"/>
<dbReference type="PANTHER" id="PTHR34630:SF17">
    <property type="entry name" value="OS06G0304700 PROTEIN"/>
    <property type="match status" value="1"/>
</dbReference>
<dbReference type="Pfam" id="PF23247">
    <property type="entry name" value="LRR_RPS2"/>
    <property type="match status" value="1"/>
</dbReference>
<dbReference type="Proteomes" id="UP001206925">
    <property type="component" value="Unassembled WGS sequence"/>
</dbReference>
<evidence type="ECO:0000313" key="2">
    <source>
        <dbReference type="EMBL" id="KAI7748804.1"/>
    </source>
</evidence>
<organism evidence="2 3">
    <name type="scientific">Ambrosia artemisiifolia</name>
    <name type="common">Common ragweed</name>
    <dbReference type="NCBI Taxonomy" id="4212"/>
    <lineage>
        <taxon>Eukaryota</taxon>
        <taxon>Viridiplantae</taxon>
        <taxon>Streptophyta</taxon>
        <taxon>Embryophyta</taxon>
        <taxon>Tracheophyta</taxon>
        <taxon>Spermatophyta</taxon>
        <taxon>Magnoliopsida</taxon>
        <taxon>eudicotyledons</taxon>
        <taxon>Gunneridae</taxon>
        <taxon>Pentapetalae</taxon>
        <taxon>asterids</taxon>
        <taxon>campanulids</taxon>
        <taxon>Asterales</taxon>
        <taxon>Asteraceae</taxon>
        <taxon>Asteroideae</taxon>
        <taxon>Heliantheae alliance</taxon>
        <taxon>Heliantheae</taxon>
        <taxon>Ambrosia</taxon>
    </lineage>
</organism>
<feature type="domain" description="Disease resistance protein At4g27190-like leucine-rich repeats" evidence="1">
    <location>
        <begin position="24"/>
        <end position="159"/>
    </location>
</feature>
<keyword evidence="3" id="KW-1185">Reference proteome</keyword>
<accession>A0AAD5CXI7</accession>
<evidence type="ECO:0000313" key="3">
    <source>
        <dbReference type="Proteomes" id="UP001206925"/>
    </source>
</evidence>
<comment type="caution">
    <text evidence="2">The sequence shown here is derived from an EMBL/GenBank/DDBJ whole genome shotgun (WGS) entry which is preliminary data.</text>
</comment>
<name>A0AAD5CXI7_AMBAR</name>
<evidence type="ECO:0000259" key="1">
    <source>
        <dbReference type="Pfam" id="PF23247"/>
    </source>
</evidence>
<protein>
    <recommendedName>
        <fullName evidence="1">Disease resistance protein At4g27190-like leucine-rich repeats domain-containing protein</fullName>
    </recommendedName>
</protein>
<dbReference type="InterPro" id="IPR032675">
    <property type="entry name" value="LRR_dom_sf"/>
</dbReference>
<reference evidence="2" key="1">
    <citation type="submission" date="2022-06" db="EMBL/GenBank/DDBJ databases">
        <title>Uncovering the hologenomic basis of an extraordinary plant invasion.</title>
        <authorList>
            <person name="Bieker V.C."/>
            <person name="Martin M.D."/>
            <person name="Gilbert T."/>
            <person name="Hodgins K."/>
            <person name="Battlay P."/>
            <person name="Petersen B."/>
            <person name="Wilson J."/>
        </authorList>
    </citation>
    <scope>NUCLEOTIDE SEQUENCE</scope>
    <source>
        <strain evidence="2">AA19_3_7</strain>
        <tissue evidence="2">Leaf</tissue>
    </source>
</reference>
<dbReference type="InterPro" id="IPR057135">
    <property type="entry name" value="At4g27190-like_LRR"/>
</dbReference>
<dbReference type="SUPFAM" id="SSF52058">
    <property type="entry name" value="L domain-like"/>
    <property type="match status" value="1"/>
</dbReference>
<sequence length="469" mass="53449">MDEVKVIGLELASTNDVTFPSLKILRFEDMSSWEVWSTNREVMFPCLQELEIKKCPKLIDVSLKALDSLRVLTIDNCSEIVLRNLVQAASSTTKLEIRSILGLTDEVWRGVIEKFGSVEELSIGYCDEIRYLWESNAEASKVLVNLKELTVWGCKNLVSLGEKEEEDNIESNHLSTFKILDVRFCESMELKHVCLPGATKTGRGGKNIKSLIIRGVDMHMENIKNTSMPMLKTIYITNWENLKSIIQLSESTHLTSLIIRSCQSMESFPNLQLPNLTRLDIIGCKNMKEIRDPQIPNLISWRIENCENLESFPDLQLSNLTMLKDLCIRKCRMIDASFPRGIWPPKLLTLEIGGLKKPISEWGYQNFPTSLVQLTLFGEDDVRNFSQLSHLLPSSLTTLTILDFVDLESLSTGLQHLTSLQHLRIWKCPKLIHLPETLLAPLLSLRMWECQKMEESHPGVAAHTLKLKK</sequence>
<proteinExistence type="predicted"/>
<dbReference type="EMBL" id="JAMZMK010006456">
    <property type="protein sequence ID" value="KAI7748804.1"/>
    <property type="molecule type" value="Genomic_DNA"/>
</dbReference>
<gene>
    <name evidence="2" type="ORF">M8C21_032862</name>
</gene>